<feature type="signal peptide" evidence="1">
    <location>
        <begin position="1"/>
        <end position="20"/>
    </location>
</feature>
<evidence type="ECO:0008006" key="4">
    <source>
        <dbReference type="Google" id="ProtNLM"/>
    </source>
</evidence>
<evidence type="ECO:0000256" key="1">
    <source>
        <dbReference type="SAM" id="SignalP"/>
    </source>
</evidence>
<feature type="chain" id="PRO_5015538054" description="REJ domain-containing protein" evidence="1">
    <location>
        <begin position="21"/>
        <end position="161"/>
    </location>
</feature>
<dbReference type="AlphaFoldDB" id="A0A2T6ZIX7"/>
<dbReference type="Proteomes" id="UP000244722">
    <property type="component" value="Unassembled WGS sequence"/>
</dbReference>
<name>A0A2T6ZIX7_TUBBO</name>
<accession>A0A2T6ZIX7</accession>
<evidence type="ECO:0000313" key="3">
    <source>
        <dbReference type="Proteomes" id="UP000244722"/>
    </source>
</evidence>
<comment type="caution">
    <text evidence="2">The sequence shown here is derived from an EMBL/GenBank/DDBJ whole genome shotgun (WGS) entry which is preliminary data.</text>
</comment>
<gene>
    <name evidence="2" type="ORF">B9Z19DRAFT_1090402</name>
</gene>
<sequence length="161" mass="18061">MHSNHLFLMSMTSLLPSSSPLPPPSSLSRYDTIYTKLTSFAVTHFTSRFLLPNSEILTSPTTSYAQLTNSVPGSSSPTFRLLTKNLPVATTTIHIAPSKYRTRTTLFNPHQSTSSKHPSFKHHHNRLPLSRYRSSSTTDLFSLPVRKPNGGYTMLGVFFFR</sequence>
<protein>
    <recommendedName>
        <fullName evidence="4">REJ domain-containing protein</fullName>
    </recommendedName>
</protein>
<dbReference type="EMBL" id="NESQ01000232">
    <property type="protein sequence ID" value="PUU75432.1"/>
    <property type="molecule type" value="Genomic_DNA"/>
</dbReference>
<organism evidence="2 3">
    <name type="scientific">Tuber borchii</name>
    <name type="common">White truffle</name>
    <dbReference type="NCBI Taxonomy" id="42251"/>
    <lineage>
        <taxon>Eukaryota</taxon>
        <taxon>Fungi</taxon>
        <taxon>Dikarya</taxon>
        <taxon>Ascomycota</taxon>
        <taxon>Pezizomycotina</taxon>
        <taxon>Pezizomycetes</taxon>
        <taxon>Pezizales</taxon>
        <taxon>Tuberaceae</taxon>
        <taxon>Tuber</taxon>
    </lineage>
</organism>
<reference evidence="2 3" key="1">
    <citation type="submission" date="2017-04" db="EMBL/GenBank/DDBJ databases">
        <title>Draft genome sequence of Tuber borchii Vittad., a whitish edible truffle.</title>
        <authorList>
            <consortium name="DOE Joint Genome Institute"/>
            <person name="Murat C."/>
            <person name="Kuo A."/>
            <person name="Barry K.W."/>
            <person name="Clum A."/>
            <person name="Dockter R.B."/>
            <person name="Fauchery L."/>
            <person name="Iotti M."/>
            <person name="Kohler A."/>
            <person name="Labutti K."/>
            <person name="Lindquist E.A."/>
            <person name="Lipzen A."/>
            <person name="Ohm R.A."/>
            <person name="Wang M."/>
            <person name="Grigoriev I.V."/>
            <person name="Zambonelli A."/>
            <person name="Martin F.M."/>
        </authorList>
    </citation>
    <scope>NUCLEOTIDE SEQUENCE [LARGE SCALE GENOMIC DNA]</scope>
    <source>
        <strain evidence="2 3">Tbo3840</strain>
    </source>
</reference>
<keyword evidence="1" id="KW-0732">Signal</keyword>
<keyword evidence="3" id="KW-1185">Reference proteome</keyword>
<evidence type="ECO:0000313" key="2">
    <source>
        <dbReference type="EMBL" id="PUU75432.1"/>
    </source>
</evidence>
<proteinExistence type="predicted"/>